<feature type="region of interest" description="Disordered" evidence="3">
    <location>
        <begin position="667"/>
        <end position="740"/>
    </location>
</feature>
<dbReference type="AlphaFoldDB" id="A0A1J1IDH1"/>
<dbReference type="PANTHER" id="PTHR16500">
    <property type="entry name" value="BRCA2-INTERACTING TRANSCRIPTIONAL REPRESSOR EMSY"/>
    <property type="match status" value="1"/>
</dbReference>
<dbReference type="PROSITE" id="PS51138">
    <property type="entry name" value="ENT"/>
    <property type="match status" value="1"/>
</dbReference>
<dbReference type="EMBL" id="CVRI01000044">
    <property type="protein sequence ID" value="CRK96489.1"/>
    <property type="molecule type" value="Genomic_DNA"/>
</dbReference>
<dbReference type="InterPro" id="IPR005491">
    <property type="entry name" value="ENT_dom"/>
</dbReference>
<reference evidence="5 6" key="1">
    <citation type="submission" date="2015-04" db="EMBL/GenBank/DDBJ databases">
        <authorList>
            <person name="Syromyatnikov M.Y."/>
            <person name="Popov V.N."/>
        </authorList>
    </citation>
    <scope>NUCLEOTIDE SEQUENCE [LARGE SCALE GENOMIC DNA]</scope>
</reference>
<dbReference type="OrthoDB" id="10035579at2759"/>
<organism evidence="5 6">
    <name type="scientific">Clunio marinus</name>
    <dbReference type="NCBI Taxonomy" id="568069"/>
    <lineage>
        <taxon>Eukaryota</taxon>
        <taxon>Metazoa</taxon>
        <taxon>Ecdysozoa</taxon>
        <taxon>Arthropoda</taxon>
        <taxon>Hexapoda</taxon>
        <taxon>Insecta</taxon>
        <taxon>Pterygota</taxon>
        <taxon>Neoptera</taxon>
        <taxon>Endopterygota</taxon>
        <taxon>Diptera</taxon>
        <taxon>Nematocera</taxon>
        <taxon>Chironomoidea</taxon>
        <taxon>Chironomidae</taxon>
        <taxon>Clunio</taxon>
    </lineage>
</organism>
<dbReference type="Proteomes" id="UP000183832">
    <property type="component" value="Unassembled WGS sequence"/>
</dbReference>
<dbReference type="GO" id="GO:0005654">
    <property type="term" value="C:nucleoplasm"/>
    <property type="evidence" value="ECO:0007669"/>
    <property type="project" value="TreeGrafter"/>
</dbReference>
<gene>
    <name evidence="5" type="primary">putative Protein EMSY</name>
    <name evidence="5" type="ORF">CLUMA_CG009860</name>
</gene>
<evidence type="ECO:0000256" key="1">
    <source>
        <dbReference type="ARBA" id="ARBA00004123"/>
    </source>
</evidence>
<dbReference type="InterPro" id="IPR036142">
    <property type="entry name" value="ENT_dom-like_sf"/>
</dbReference>
<dbReference type="Gene3D" id="1.10.1240.40">
    <property type="entry name" value="ENT domain"/>
    <property type="match status" value="1"/>
</dbReference>
<dbReference type="STRING" id="568069.A0A1J1IDH1"/>
<feature type="compositionally biased region" description="Low complexity" evidence="3">
    <location>
        <begin position="667"/>
        <end position="682"/>
    </location>
</feature>
<dbReference type="SUPFAM" id="SSF158639">
    <property type="entry name" value="ENT-like"/>
    <property type="match status" value="1"/>
</dbReference>
<accession>A0A1J1IDH1</accession>
<feature type="compositionally biased region" description="Low complexity" evidence="3">
    <location>
        <begin position="796"/>
        <end position="805"/>
    </location>
</feature>
<evidence type="ECO:0000313" key="5">
    <source>
        <dbReference type="EMBL" id="CRK96489.1"/>
    </source>
</evidence>
<evidence type="ECO:0000259" key="4">
    <source>
        <dbReference type="PROSITE" id="PS51138"/>
    </source>
</evidence>
<sequence>MSKCIQNFWPPKLDMTKDECRGVLRRLELDAYSSVVSTFRAQGSLDNSKQNVLDQLRRCFHISEDRHKAEVRRVANSEKLTTISELLNGKSYDLEWIREGHRNYPLIGRAPPYSALHILADHASKAAAIENSQLPHPSDTKRSRIVDGEADGKSVVTEDPTLPPPSPAIFGINRKDLKKSFDISVLHQSSRKKHYQHLKPPPPPNVKIQHLYQTLNAKRPRKSLTKKSPKVRATKQSPGRMHLPYPPDEKHFDGAELQRHLTSQLMPPPMSPMKSPYAPILPAGNKKDMNLIKMNHQSMEPQAHYIPNNPTRLKNELLGGETTKGRTGRSKSVHVQSRSNYQTKYANGSGARNMDHIPDPQIIFNTTSSKVEQNLDAIHQHMEHNNHDMDLSTQAMASPLQLLSTAASCTPKLKVTTPLHHHHQQPQQQPTTSQPTPPQIPSQNSIKTVPNRAIKIIPTNTKPVIIKPAETTIKPSSQQSIITSQPSKFKIQKIQLVMNKSQDGTPTTASLSPSATIVSGKAGQLVLSGKGITNSYQLGGKSPYTIVSHNPKGPPGSKVIVQTIDRNFTLKDSSPESPIPENQRITENTPIDFLPSTTGTTNFPKVIIHKSPTSSTSTTTKQIKLKLGTSIVNPKIIKGPIPANLKIQRNINTKGFTVVNSSQFLQLQTSSTATTPVTPTTSGEGSKVDWEQELDDANRTKGGKSTTKSNGAGSLAKKIRLDEKEANEGNKNEASESDNNNMIVETVDIVDPSSNVVVFENQQQIDVVAPESTQTTNITDIVSEYVFLNHEEDATATASTTATNTKPVEESSPVSTSTINGDGGAEVNGQVNQERPPQNGAEAYENLVKSLTECDNDYMKDMVDDSEMNENFGLIDGNILENFSFNRESGLFQ</sequence>
<dbReference type="PANTHER" id="PTHR16500:SF3">
    <property type="entry name" value="BRCA2-INTERACTING TRANSCRIPTIONAL REPRESSOR EMSY"/>
    <property type="match status" value="1"/>
</dbReference>
<evidence type="ECO:0000313" key="6">
    <source>
        <dbReference type="Proteomes" id="UP000183832"/>
    </source>
</evidence>
<feature type="compositionally biased region" description="Basic and acidic residues" evidence="3">
    <location>
        <begin position="719"/>
        <end position="734"/>
    </location>
</feature>
<name>A0A1J1IDH1_9DIPT</name>
<feature type="region of interest" description="Disordered" evidence="3">
    <location>
        <begin position="219"/>
        <end position="247"/>
    </location>
</feature>
<protein>
    <submittedName>
        <fullName evidence="5">CLUMA_CG009860, isoform A</fullName>
    </submittedName>
</protein>
<feature type="region of interest" description="Disordered" evidence="3">
    <location>
        <begin position="796"/>
        <end position="838"/>
    </location>
</feature>
<proteinExistence type="predicted"/>
<feature type="domain" description="ENT" evidence="4">
    <location>
        <begin position="20"/>
        <end position="104"/>
    </location>
</feature>
<evidence type="ECO:0000256" key="3">
    <source>
        <dbReference type="SAM" id="MobiDB-lite"/>
    </source>
</evidence>
<feature type="compositionally biased region" description="Basic residues" evidence="3">
    <location>
        <begin position="219"/>
        <end position="233"/>
    </location>
</feature>
<feature type="compositionally biased region" description="Polar residues" evidence="3">
    <location>
        <begin position="703"/>
        <end position="712"/>
    </location>
</feature>
<dbReference type="GO" id="GO:0006355">
    <property type="term" value="P:regulation of DNA-templated transcription"/>
    <property type="evidence" value="ECO:0007669"/>
    <property type="project" value="InterPro"/>
</dbReference>
<feature type="region of interest" description="Disordered" evidence="3">
    <location>
        <begin position="417"/>
        <end position="449"/>
    </location>
</feature>
<dbReference type="Pfam" id="PF03735">
    <property type="entry name" value="ENT"/>
    <property type="match status" value="1"/>
</dbReference>
<keyword evidence="2" id="KW-0539">Nucleus</keyword>
<comment type="subcellular location">
    <subcellularLocation>
        <location evidence="1">Nucleus</location>
    </subcellularLocation>
</comment>
<feature type="region of interest" description="Disordered" evidence="3">
    <location>
        <begin position="302"/>
        <end position="337"/>
    </location>
</feature>
<dbReference type="SMART" id="SM01191">
    <property type="entry name" value="ENT"/>
    <property type="match status" value="1"/>
</dbReference>
<feature type="compositionally biased region" description="Low complexity" evidence="3">
    <location>
        <begin position="425"/>
        <end position="434"/>
    </location>
</feature>
<evidence type="ECO:0000256" key="2">
    <source>
        <dbReference type="ARBA" id="ARBA00023242"/>
    </source>
</evidence>
<keyword evidence="6" id="KW-1185">Reference proteome</keyword>
<dbReference type="InterPro" id="IPR033482">
    <property type="entry name" value="EMSY"/>
</dbReference>